<dbReference type="SUPFAM" id="SSF47616">
    <property type="entry name" value="GST C-terminal domain-like"/>
    <property type="match status" value="1"/>
</dbReference>
<evidence type="ECO:0000313" key="4">
    <source>
        <dbReference type="Proteomes" id="UP000630353"/>
    </source>
</evidence>
<dbReference type="GO" id="GO:0006559">
    <property type="term" value="P:L-phenylalanine catabolic process"/>
    <property type="evidence" value="ECO:0007669"/>
    <property type="project" value="TreeGrafter"/>
</dbReference>
<evidence type="ECO:0000259" key="1">
    <source>
        <dbReference type="PROSITE" id="PS50404"/>
    </source>
</evidence>
<dbReference type="PROSITE" id="PS50405">
    <property type="entry name" value="GST_CTER"/>
    <property type="match status" value="1"/>
</dbReference>
<reference evidence="3" key="1">
    <citation type="journal article" date="2014" name="Int. J. Syst. Evol. Microbiol.">
        <title>Complete genome sequence of Corynebacterium casei LMG S-19264T (=DSM 44701T), isolated from a smear-ripened cheese.</title>
        <authorList>
            <consortium name="US DOE Joint Genome Institute (JGI-PGF)"/>
            <person name="Walter F."/>
            <person name="Albersmeier A."/>
            <person name="Kalinowski J."/>
            <person name="Ruckert C."/>
        </authorList>
    </citation>
    <scope>NUCLEOTIDE SEQUENCE</scope>
    <source>
        <strain evidence="3">KCTC 42651</strain>
    </source>
</reference>
<dbReference type="PANTHER" id="PTHR42673:SF4">
    <property type="entry name" value="MALEYLACETOACETATE ISOMERASE"/>
    <property type="match status" value="1"/>
</dbReference>
<dbReference type="InterPro" id="IPR010987">
    <property type="entry name" value="Glutathione-S-Trfase_C-like"/>
</dbReference>
<sequence length="203" mass="22109">MKLYHSPASPYVRKVMVVAQETGVLDKIEIATIATTPMQPDPGVAAANPVRKIPALVADDGMTLFDSPVICEYLDSLHGGPKMFPDGKARWQALRLQAAADGMLDAALLVVYESRFRDEAMRNKAWTDAQLSKIFGALDALEAEADSFGDRVDIGTITVGCALGYVDFRLGHLNWRDGRPKLAAWYEKFSARPSMQATVPPAA</sequence>
<dbReference type="CDD" id="cd03049">
    <property type="entry name" value="GST_N_3"/>
    <property type="match status" value="1"/>
</dbReference>
<evidence type="ECO:0000313" key="3">
    <source>
        <dbReference type="EMBL" id="GHD41361.1"/>
    </source>
</evidence>
<dbReference type="AlphaFoldDB" id="A0A918XNK8"/>
<dbReference type="InterPro" id="IPR004045">
    <property type="entry name" value="Glutathione_S-Trfase_N"/>
</dbReference>
<protein>
    <submittedName>
        <fullName evidence="3">Glutathione S-transferase</fullName>
    </submittedName>
</protein>
<accession>A0A918XNK8</accession>
<name>A0A918XNK8_9PROT</name>
<dbReference type="InterPro" id="IPR036249">
    <property type="entry name" value="Thioredoxin-like_sf"/>
</dbReference>
<reference evidence="3" key="2">
    <citation type="submission" date="2020-09" db="EMBL/GenBank/DDBJ databases">
        <authorList>
            <person name="Sun Q."/>
            <person name="Kim S."/>
        </authorList>
    </citation>
    <scope>NUCLEOTIDE SEQUENCE</scope>
    <source>
        <strain evidence="3">KCTC 42651</strain>
    </source>
</reference>
<dbReference type="PROSITE" id="PS50404">
    <property type="entry name" value="GST_NTER"/>
    <property type="match status" value="1"/>
</dbReference>
<comment type="caution">
    <text evidence="3">The sequence shown here is derived from an EMBL/GenBank/DDBJ whole genome shotgun (WGS) entry which is preliminary data.</text>
</comment>
<dbReference type="Gene3D" id="1.20.1050.10">
    <property type="match status" value="1"/>
</dbReference>
<gene>
    <name evidence="3" type="ORF">GCM10017083_05690</name>
</gene>
<dbReference type="EMBL" id="BMZS01000001">
    <property type="protein sequence ID" value="GHD41361.1"/>
    <property type="molecule type" value="Genomic_DNA"/>
</dbReference>
<dbReference type="RefSeq" id="WP_189987383.1">
    <property type="nucleotide sequence ID" value="NZ_BMZS01000001.1"/>
</dbReference>
<dbReference type="GO" id="GO:0016034">
    <property type="term" value="F:maleylacetoacetate isomerase activity"/>
    <property type="evidence" value="ECO:0007669"/>
    <property type="project" value="TreeGrafter"/>
</dbReference>
<feature type="domain" description="GST C-terminal" evidence="2">
    <location>
        <begin position="86"/>
        <end position="203"/>
    </location>
</feature>
<proteinExistence type="predicted"/>
<keyword evidence="4" id="KW-1185">Reference proteome</keyword>
<feature type="domain" description="GST N-terminal" evidence="1">
    <location>
        <begin position="1"/>
        <end position="82"/>
    </location>
</feature>
<dbReference type="InterPro" id="IPR036282">
    <property type="entry name" value="Glutathione-S-Trfase_C_sf"/>
</dbReference>
<dbReference type="SUPFAM" id="SSF52833">
    <property type="entry name" value="Thioredoxin-like"/>
    <property type="match status" value="1"/>
</dbReference>
<dbReference type="CDD" id="cd03205">
    <property type="entry name" value="GST_C_6"/>
    <property type="match status" value="1"/>
</dbReference>
<dbReference type="Pfam" id="PF13409">
    <property type="entry name" value="GST_N_2"/>
    <property type="match status" value="1"/>
</dbReference>
<evidence type="ECO:0000259" key="2">
    <source>
        <dbReference type="PROSITE" id="PS50405"/>
    </source>
</evidence>
<dbReference type="GO" id="GO:0006749">
    <property type="term" value="P:glutathione metabolic process"/>
    <property type="evidence" value="ECO:0007669"/>
    <property type="project" value="TreeGrafter"/>
</dbReference>
<organism evidence="3 4">
    <name type="scientific">Thalassobaculum fulvum</name>
    <dbReference type="NCBI Taxonomy" id="1633335"/>
    <lineage>
        <taxon>Bacteria</taxon>
        <taxon>Pseudomonadati</taxon>
        <taxon>Pseudomonadota</taxon>
        <taxon>Alphaproteobacteria</taxon>
        <taxon>Rhodospirillales</taxon>
        <taxon>Thalassobaculaceae</taxon>
        <taxon>Thalassobaculum</taxon>
    </lineage>
</organism>
<dbReference type="GO" id="GO:0004364">
    <property type="term" value="F:glutathione transferase activity"/>
    <property type="evidence" value="ECO:0007669"/>
    <property type="project" value="TreeGrafter"/>
</dbReference>
<dbReference type="Gene3D" id="3.40.30.10">
    <property type="entry name" value="Glutaredoxin"/>
    <property type="match status" value="1"/>
</dbReference>
<dbReference type="PANTHER" id="PTHR42673">
    <property type="entry name" value="MALEYLACETOACETATE ISOMERASE"/>
    <property type="match status" value="1"/>
</dbReference>
<dbReference type="Proteomes" id="UP000630353">
    <property type="component" value="Unassembled WGS sequence"/>
</dbReference>
<dbReference type="Pfam" id="PF13410">
    <property type="entry name" value="GST_C_2"/>
    <property type="match status" value="1"/>
</dbReference>